<dbReference type="Proteomes" id="UP000053424">
    <property type="component" value="Unassembled WGS sequence"/>
</dbReference>
<feature type="non-terminal residue" evidence="1">
    <location>
        <position position="69"/>
    </location>
</feature>
<dbReference type="HOGENOM" id="CLU_179474_1_0_1"/>
<organism evidence="1 2">
    <name type="scientific">Hebeloma cylindrosporum</name>
    <dbReference type="NCBI Taxonomy" id="76867"/>
    <lineage>
        <taxon>Eukaryota</taxon>
        <taxon>Fungi</taxon>
        <taxon>Dikarya</taxon>
        <taxon>Basidiomycota</taxon>
        <taxon>Agaricomycotina</taxon>
        <taxon>Agaricomycetes</taxon>
        <taxon>Agaricomycetidae</taxon>
        <taxon>Agaricales</taxon>
        <taxon>Agaricineae</taxon>
        <taxon>Hymenogastraceae</taxon>
        <taxon>Hebeloma</taxon>
    </lineage>
</organism>
<feature type="non-terminal residue" evidence="1">
    <location>
        <position position="1"/>
    </location>
</feature>
<name>A0A0C3BMQ8_HEBCY</name>
<dbReference type="EMBL" id="KN831794">
    <property type="protein sequence ID" value="KIM37970.1"/>
    <property type="molecule type" value="Genomic_DNA"/>
</dbReference>
<dbReference type="OrthoDB" id="2941157at2759"/>
<reference evidence="2" key="2">
    <citation type="submission" date="2015-01" db="EMBL/GenBank/DDBJ databases">
        <title>Evolutionary Origins and Diversification of the Mycorrhizal Mutualists.</title>
        <authorList>
            <consortium name="DOE Joint Genome Institute"/>
            <consortium name="Mycorrhizal Genomics Consortium"/>
            <person name="Kohler A."/>
            <person name="Kuo A."/>
            <person name="Nagy L.G."/>
            <person name="Floudas D."/>
            <person name="Copeland A."/>
            <person name="Barry K.W."/>
            <person name="Cichocki N."/>
            <person name="Veneault-Fourrey C."/>
            <person name="LaButti K."/>
            <person name="Lindquist E.A."/>
            <person name="Lipzen A."/>
            <person name="Lundell T."/>
            <person name="Morin E."/>
            <person name="Murat C."/>
            <person name="Riley R."/>
            <person name="Ohm R."/>
            <person name="Sun H."/>
            <person name="Tunlid A."/>
            <person name="Henrissat B."/>
            <person name="Grigoriev I.V."/>
            <person name="Hibbett D.S."/>
            <person name="Martin F."/>
        </authorList>
    </citation>
    <scope>NUCLEOTIDE SEQUENCE [LARGE SCALE GENOMIC DNA]</scope>
    <source>
        <strain evidence="2">h7</strain>
    </source>
</reference>
<dbReference type="AlphaFoldDB" id="A0A0C3BMQ8"/>
<gene>
    <name evidence="1" type="ORF">M413DRAFT_51123</name>
</gene>
<evidence type="ECO:0000313" key="1">
    <source>
        <dbReference type="EMBL" id="KIM37970.1"/>
    </source>
</evidence>
<evidence type="ECO:0000313" key="2">
    <source>
        <dbReference type="Proteomes" id="UP000053424"/>
    </source>
</evidence>
<protein>
    <submittedName>
        <fullName evidence="1">Uncharacterized protein</fullName>
    </submittedName>
</protein>
<keyword evidence="2" id="KW-1185">Reference proteome</keyword>
<sequence>YKKVANRTRPVATTLPEEFRIVRRIPSDPLADLPILLTQPPDFEPGECYTRERMEAMPVNKDGSLWPEE</sequence>
<proteinExistence type="predicted"/>
<reference evidence="1 2" key="1">
    <citation type="submission" date="2014-04" db="EMBL/GenBank/DDBJ databases">
        <authorList>
            <consortium name="DOE Joint Genome Institute"/>
            <person name="Kuo A."/>
            <person name="Gay G."/>
            <person name="Dore J."/>
            <person name="Kohler A."/>
            <person name="Nagy L.G."/>
            <person name="Floudas D."/>
            <person name="Copeland A."/>
            <person name="Barry K.W."/>
            <person name="Cichocki N."/>
            <person name="Veneault-Fourrey C."/>
            <person name="LaButti K."/>
            <person name="Lindquist E.A."/>
            <person name="Lipzen A."/>
            <person name="Lundell T."/>
            <person name="Morin E."/>
            <person name="Murat C."/>
            <person name="Sun H."/>
            <person name="Tunlid A."/>
            <person name="Henrissat B."/>
            <person name="Grigoriev I.V."/>
            <person name="Hibbett D.S."/>
            <person name="Martin F."/>
            <person name="Nordberg H.P."/>
            <person name="Cantor M.N."/>
            <person name="Hua S.X."/>
        </authorList>
    </citation>
    <scope>NUCLEOTIDE SEQUENCE [LARGE SCALE GENOMIC DNA]</scope>
    <source>
        <strain evidence="2">h7</strain>
    </source>
</reference>
<accession>A0A0C3BMQ8</accession>